<dbReference type="PROSITE" id="PS50830">
    <property type="entry name" value="TNASE_3"/>
    <property type="match status" value="1"/>
</dbReference>
<feature type="region of interest" description="Disordered" evidence="1">
    <location>
        <begin position="229"/>
        <end position="248"/>
    </location>
</feature>
<dbReference type="InterPro" id="IPR008613">
    <property type="entry name" value="Excalibur_Ca-bd_domain"/>
</dbReference>
<evidence type="ECO:0000313" key="5">
    <source>
        <dbReference type="Proteomes" id="UP000448199"/>
    </source>
</evidence>
<dbReference type="InterPro" id="IPR035437">
    <property type="entry name" value="SNase_OB-fold_sf"/>
</dbReference>
<dbReference type="PANTHER" id="PTHR12302">
    <property type="entry name" value="EBNA2 BINDING PROTEIN P100"/>
    <property type="match status" value="1"/>
</dbReference>
<evidence type="ECO:0000259" key="3">
    <source>
        <dbReference type="PROSITE" id="PS50830"/>
    </source>
</evidence>
<dbReference type="InterPro" id="IPR016071">
    <property type="entry name" value="Staphylococal_nuclease_OB-fold"/>
</dbReference>
<dbReference type="SMART" id="SM00894">
    <property type="entry name" value="Excalibur"/>
    <property type="match status" value="1"/>
</dbReference>
<dbReference type="PANTHER" id="PTHR12302:SF26">
    <property type="entry name" value="BLR1266 PROTEIN"/>
    <property type="match status" value="1"/>
</dbReference>
<evidence type="ECO:0000256" key="1">
    <source>
        <dbReference type="SAM" id="MobiDB-lite"/>
    </source>
</evidence>
<dbReference type="SUPFAM" id="SSF50199">
    <property type="entry name" value="Staphylococcal nuclease"/>
    <property type="match status" value="1"/>
</dbReference>
<proteinExistence type="predicted"/>
<feature type="chain" id="PRO_5032873446" description="TNase-like domain-containing protein" evidence="2">
    <location>
        <begin position="29"/>
        <end position="248"/>
    </location>
</feature>
<feature type="signal peptide" evidence="2">
    <location>
        <begin position="1"/>
        <end position="28"/>
    </location>
</feature>
<dbReference type="Proteomes" id="UP000448199">
    <property type="component" value="Unassembled WGS sequence"/>
</dbReference>
<dbReference type="AlphaFoldDB" id="A0A844XSM5"/>
<sequence>MQVSGGINGVKLLAMAIIGLSISTPAAAQTYVGKAQAVDGDSLEIGSTRFRLFGIDAVEKHQTCDRDGQAWSCGADASSALAALVERGSVNCTQRTVDQYGRVVATCLVGGHDLAEQMVRQGYAVALRDFSSAYVSAEDAARGRGVGIWSSDFQKPSEFRAGDSRSVEKRQAMIEQKARSDRQHQAELRQANRAAALSAVQGSGVYYRNCDEARAAGATPLYRGQPGYGAHMDGDNDGVACEPYRGRR</sequence>
<dbReference type="Gene3D" id="2.40.50.90">
    <property type="match status" value="1"/>
</dbReference>
<gene>
    <name evidence="4" type="ORF">GRI69_10255</name>
</gene>
<reference evidence="4 5" key="1">
    <citation type="submission" date="2019-12" db="EMBL/GenBank/DDBJ databases">
        <title>Genomic-based taxomic classification of the family Erythrobacteraceae.</title>
        <authorList>
            <person name="Xu L."/>
        </authorList>
    </citation>
    <scope>NUCLEOTIDE SEQUENCE [LARGE SCALE GENOMIC DNA]</scope>
    <source>
        <strain evidence="4 5">DSM 17792</strain>
    </source>
</reference>
<comment type="caution">
    <text evidence="4">The sequence shown here is derived from an EMBL/GenBank/DDBJ whole genome shotgun (WGS) entry which is preliminary data.</text>
</comment>
<name>A0A844XSM5_9SPHN</name>
<organism evidence="4 5">
    <name type="scientific">Qipengyuania vulgaris</name>
    <dbReference type="NCBI Taxonomy" id="291985"/>
    <lineage>
        <taxon>Bacteria</taxon>
        <taxon>Pseudomonadati</taxon>
        <taxon>Pseudomonadota</taxon>
        <taxon>Alphaproteobacteria</taxon>
        <taxon>Sphingomonadales</taxon>
        <taxon>Erythrobacteraceae</taxon>
        <taxon>Qipengyuania</taxon>
    </lineage>
</organism>
<protein>
    <recommendedName>
        <fullName evidence="3">TNase-like domain-containing protein</fullName>
    </recommendedName>
</protein>
<evidence type="ECO:0000313" key="4">
    <source>
        <dbReference type="EMBL" id="MXO48640.1"/>
    </source>
</evidence>
<dbReference type="EMBL" id="WTYC01000005">
    <property type="protein sequence ID" value="MXO48640.1"/>
    <property type="molecule type" value="Genomic_DNA"/>
</dbReference>
<dbReference type="Pfam" id="PF05901">
    <property type="entry name" value="Excalibur"/>
    <property type="match status" value="1"/>
</dbReference>
<feature type="domain" description="TNase-like" evidence="3">
    <location>
        <begin position="28"/>
        <end position="151"/>
    </location>
</feature>
<evidence type="ECO:0000256" key="2">
    <source>
        <dbReference type="SAM" id="SignalP"/>
    </source>
</evidence>
<accession>A0A844XSM5</accession>
<dbReference type="RefSeq" id="WP_337191058.1">
    <property type="nucleotide sequence ID" value="NZ_WTYC01000005.1"/>
</dbReference>
<dbReference type="SMART" id="SM00318">
    <property type="entry name" value="SNc"/>
    <property type="match status" value="1"/>
</dbReference>
<keyword evidence="5" id="KW-1185">Reference proteome</keyword>
<dbReference type="Pfam" id="PF00565">
    <property type="entry name" value="SNase"/>
    <property type="match status" value="1"/>
</dbReference>
<keyword evidence="2" id="KW-0732">Signal</keyword>